<evidence type="ECO:0000256" key="5">
    <source>
        <dbReference type="ARBA" id="ARBA00022777"/>
    </source>
</evidence>
<keyword evidence="14" id="KW-1185">Reference proteome</keyword>
<reference evidence="13" key="1">
    <citation type="submission" date="2021-04" db="EMBL/GenBank/DDBJ databases">
        <authorList>
            <consortium name="Molecular Ecology Group"/>
        </authorList>
    </citation>
    <scope>NUCLEOTIDE SEQUENCE</scope>
</reference>
<dbReference type="PROSITE" id="PS00108">
    <property type="entry name" value="PROTEIN_KINASE_ST"/>
    <property type="match status" value="1"/>
</dbReference>
<feature type="non-terminal residue" evidence="13">
    <location>
        <position position="390"/>
    </location>
</feature>
<comment type="similarity">
    <text evidence="10">Belongs to the protein kinase superfamily.</text>
</comment>
<proteinExistence type="inferred from homology"/>
<dbReference type="GO" id="GO:0004674">
    <property type="term" value="F:protein serine/threonine kinase activity"/>
    <property type="evidence" value="ECO:0007669"/>
    <property type="project" value="UniProtKB-KW"/>
</dbReference>
<dbReference type="OrthoDB" id="4062651at2759"/>
<organism evidence="13 14">
    <name type="scientific">Candidula unifasciata</name>
    <dbReference type="NCBI Taxonomy" id="100452"/>
    <lineage>
        <taxon>Eukaryota</taxon>
        <taxon>Metazoa</taxon>
        <taxon>Spiralia</taxon>
        <taxon>Lophotrochozoa</taxon>
        <taxon>Mollusca</taxon>
        <taxon>Gastropoda</taxon>
        <taxon>Heterobranchia</taxon>
        <taxon>Euthyneura</taxon>
        <taxon>Panpulmonata</taxon>
        <taxon>Eupulmonata</taxon>
        <taxon>Stylommatophora</taxon>
        <taxon>Helicina</taxon>
        <taxon>Helicoidea</taxon>
        <taxon>Geomitridae</taxon>
        <taxon>Candidula</taxon>
    </lineage>
</organism>
<dbReference type="Pfam" id="PF00069">
    <property type="entry name" value="Pkinase"/>
    <property type="match status" value="1"/>
</dbReference>
<dbReference type="PROSITE" id="PS50011">
    <property type="entry name" value="PROTEIN_KINASE_DOM"/>
    <property type="match status" value="1"/>
</dbReference>
<comment type="catalytic activity">
    <reaction evidence="7">
        <text>L-threonyl-[protein] + ATP = O-phospho-L-threonyl-[protein] + ADP + H(+)</text>
        <dbReference type="Rhea" id="RHEA:46608"/>
        <dbReference type="Rhea" id="RHEA-COMP:11060"/>
        <dbReference type="Rhea" id="RHEA-COMP:11605"/>
        <dbReference type="ChEBI" id="CHEBI:15378"/>
        <dbReference type="ChEBI" id="CHEBI:30013"/>
        <dbReference type="ChEBI" id="CHEBI:30616"/>
        <dbReference type="ChEBI" id="CHEBI:61977"/>
        <dbReference type="ChEBI" id="CHEBI:456216"/>
        <dbReference type="EC" id="2.7.11.1"/>
    </reaction>
</comment>
<dbReference type="PANTHER" id="PTHR44329:SF285">
    <property type="entry name" value="V-MOS MOLONEY MURINE SARCOMA VIRAL ONCO HOMOLOG"/>
    <property type="match status" value="1"/>
</dbReference>
<dbReference type="Proteomes" id="UP000678393">
    <property type="component" value="Unassembled WGS sequence"/>
</dbReference>
<evidence type="ECO:0000256" key="11">
    <source>
        <dbReference type="SAM" id="MobiDB-lite"/>
    </source>
</evidence>
<dbReference type="InterPro" id="IPR008271">
    <property type="entry name" value="Ser/Thr_kinase_AS"/>
</dbReference>
<gene>
    <name evidence="13" type="ORF">CUNI_LOCUS18194</name>
</gene>
<dbReference type="InterPro" id="IPR051681">
    <property type="entry name" value="Ser/Thr_Kinases-Pseudokinases"/>
</dbReference>
<name>A0A8S4A0Y7_9EUPU</name>
<evidence type="ECO:0000256" key="7">
    <source>
        <dbReference type="ARBA" id="ARBA00047899"/>
    </source>
</evidence>
<evidence type="ECO:0000256" key="2">
    <source>
        <dbReference type="ARBA" id="ARBA00022527"/>
    </source>
</evidence>
<keyword evidence="4 9" id="KW-0547">Nucleotide-binding</keyword>
<dbReference type="SUPFAM" id="SSF56112">
    <property type="entry name" value="Protein kinase-like (PK-like)"/>
    <property type="match status" value="1"/>
</dbReference>
<comment type="catalytic activity">
    <reaction evidence="8">
        <text>L-seryl-[protein] + ATP = O-phospho-L-seryl-[protein] + ADP + H(+)</text>
        <dbReference type="Rhea" id="RHEA:17989"/>
        <dbReference type="Rhea" id="RHEA-COMP:9863"/>
        <dbReference type="Rhea" id="RHEA-COMP:11604"/>
        <dbReference type="ChEBI" id="CHEBI:15378"/>
        <dbReference type="ChEBI" id="CHEBI:29999"/>
        <dbReference type="ChEBI" id="CHEBI:30616"/>
        <dbReference type="ChEBI" id="CHEBI:83421"/>
        <dbReference type="ChEBI" id="CHEBI:456216"/>
        <dbReference type="EC" id="2.7.11.1"/>
    </reaction>
</comment>
<protein>
    <recommendedName>
        <fullName evidence="1">non-specific serine/threonine protein kinase</fullName>
        <ecNumber evidence="1">2.7.11.1</ecNumber>
    </recommendedName>
</protein>
<accession>A0A8S4A0Y7</accession>
<keyword evidence="5" id="KW-0418">Kinase</keyword>
<evidence type="ECO:0000256" key="1">
    <source>
        <dbReference type="ARBA" id="ARBA00012513"/>
    </source>
</evidence>
<sequence length="390" mass="43038">MNILHSQLNGNEPSLLRQLISKTFTPSSQSVGQCFQTCPKPASSARRTQPHVTQHNLAGLIANTTFFRFIATSPIFESPDEAKDQKQSPIQISSSGSSNGRFVSENLNLTSHKPTDVASYQDPNVNECDIVSSNSPICAQTHAFSPSISSLSLDDQTDHLGSLALNDQMLTRSPVRTSLRRSSLLPQVWRKDIIFGAVIGKGGFGKVHTGHIHGRPVAIKVVQKRRGSGIHREILQAERLAFSLHLRHENIISILGLNLCDGLRGDALIVMELVSPRTLQSVLDDCSETVTLDTRLKFALQISKGLNYLHTNDVVHLDVKPRNVLMTTDNTCKLGDFGSLTRTRKDVPREETEFTQLLGTLPYRAPELMRGSFPSNKADIFSLGITLWQL</sequence>
<dbReference type="SMART" id="SM00220">
    <property type="entry name" value="S_TKc"/>
    <property type="match status" value="1"/>
</dbReference>
<feature type="compositionally biased region" description="Low complexity" evidence="11">
    <location>
        <begin position="87"/>
        <end position="98"/>
    </location>
</feature>
<dbReference type="EMBL" id="CAJHNH020005551">
    <property type="protein sequence ID" value="CAG5132636.1"/>
    <property type="molecule type" value="Genomic_DNA"/>
</dbReference>
<evidence type="ECO:0000256" key="4">
    <source>
        <dbReference type="ARBA" id="ARBA00022741"/>
    </source>
</evidence>
<evidence type="ECO:0000256" key="10">
    <source>
        <dbReference type="RuleBase" id="RU000304"/>
    </source>
</evidence>
<evidence type="ECO:0000313" key="14">
    <source>
        <dbReference type="Proteomes" id="UP000678393"/>
    </source>
</evidence>
<dbReference type="AlphaFoldDB" id="A0A8S4A0Y7"/>
<dbReference type="InterPro" id="IPR017441">
    <property type="entry name" value="Protein_kinase_ATP_BS"/>
</dbReference>
<evidence type="ECO:0000256" key="6">
    <source>
        <dbReference type="ARBA" id="ARBA00022840"/>
    </source>
</evidence>
<feature type="domain" description="Protein kinase" evidence="12">
    <location>
        <begin position="193"/>
        <end position="390"/>
    </location>
</feature>
<feature type="binding site" evidence="9">
    <location>
        <position position="220"/>
    </location>
    <ligand>
        <name>ATP</name>
        <dbReference type="ChEBI" id="CHEBI:30616"/>
    </ligand>
</feature>
<evidence type="ECO:0000256" key="9">
    <source>
        <dbReference type="PROSITE-ProRule" id="PRU10141"/>
    </source>
</evidence>
<evidence type="ECO:0000256" key="3">
    <source>
        <dbReference type="ARBA" id="ARBA00022679"/>
    </source>
</evidence>
<dbReference type="PANTHER" id="PTHR44329">
    <property type="entry name" value="SERINE/THREONINE-PROTEIN KINASE TNNI3K-RELATED"/>
    <property type="match status" value="1"/>
</dbReference>
<evidence type="ECO:0000256" key="8">
    <source>
        <dbReference type="ARBA" id="ARBA00048679"/>
    </source>
</evidence>
<dbReference type="Gene3D" id="1.10.510.10">
    <property type="entry name" value="Transferase(Phosphotransferase) domain 1"/>
    <property type="match status" value="1"/>
</dbReference>
<dbReference type="EC" id="2.7.11.1" evidence="1"/>
<evidence type="ECO:0000259" key="12">
    <source>
        <dbReference type="PROSITE" id="PS50011"/>
    </source>
</evidence>
<keyword evidence="6 9" id="KW-0067">ATP-binding</keyword>
<dbReference type="GO" id="GO:0005524">
    <property type="term" value="F:ATP binding"/>
    <property type="evidence" value="ECO:0007669"/>
    <property type="project" value="UniProtKB-UniRule"/>
</dbReference>
<dbReference type="InterPro" id="IPR011009">
    <property type="entry name" value="Kinase-like_dom_sf"/>
</dbReference>
<keyword evidence="3" id="KW-0808">Transferase</keyword>
<comment type="caution">
    <text evidence="13">The sequence shown here is derived from an EMBL/GenBank/DDBJ whole genome shotgun (WGS) entry which is preliminary data.</text>
</comment>
<evidence type="ECO:0000313" key="13">
    <source>
        <dbReference type="EMBL" id="CAG5132636.1"/>
    </source>
</evidence>
<dbReference type="InterPro" id="IPR000719">
    <property type="entry name" value="Prot_kinase_dom"/>
</dbReference>
<keyword evidence="2 10" id="KW-0723">Serine/threonine-protein kinase</keyword>
<dbReference type="PROSITE" id="PS00107">
    <property type="entry name" value="PROTEIN_KINASE_ATP"/>
    <property type="match status" value="1"/>
</dbReference>
<feature type="region of interest" description="Disordered" evidence="11">
    <location>
        <begin position="79"/>
        <end position="99"/>
    </location>
</feature>